<dbReference type="Gene3D" id="2.30.38.10">
    <property type="entry name" value="Luciferase, Domain 3"/>
    <property type="match status" value="1"/>
</dbReference>
<dbReference type="PANTHER" id="PTHR44845">
    <property type="entry name" value="CARRIER DOMAIN-CONTAINING PROTEIN"/>
    <property type="match status" value="1"/>
</dbReference>
<evidence type="ECO:0000256" key="2">
    <source>
        <dbReference type="ARBA" id="ARBA00022553"/>
    </source>
</evidence>
<dbReference type="InterPro" id="IPR045851">
    <property type="entry name" value="AMP-bd_C_sf"/>
</dbReference>
<evidence type="ECO:0000313" key="4">
    <source>
        <dbReference type="EMBL" id="KAH8704863.1"/>
    </source>
</evidence>
<dbReference type="PROSITE" id="PS50075">
    <property type="entry name" value="CARRIER"/>
    <property type="match status" value="1"/>
</dbReference>
<dbReference type="RefSeq" id="XP_046077484.1">
    <property type="nucleotide sequence ID" value="XM_046214734.1"/>
</dbReference>
<dbReference type="InterPro" id="IPR013120">
    <property type="entry name" value="FAR_NAD-bd"/>
</dbReference>
<feature type="domain" description="Carrier" evidence="3">
    <location>
        <begin position="332"/>
        <end position="411"/>
    </location>
</feature>
<evidence type="ECO:0000313" key="5">
    <source>
        <dbReference type="Proteomes" id="UP001201262"/>
    </source>
</evidence>
<dbReference type="NCBIfam" id="TIGR01746">
    <property type="entry name" value="Thioester-redct"/>
    <property type="match status" value="1"/>
</dbReference>
<dbReference type="SUPFAM" id="SSF56801">
    <property type="entry name" value="Acetyl-CoA synthetase-like"/>
    <property type="match status" value="1"/>
</dbReference>
<dbReference type="Gene3D" id="3.40.50.980">
    <property type="match status" value="1"/>
</dbReference>
<keyword evidence="2" id="KW-0597">Phosphoprotein</keyword>
<dbReference type="SUPFAM" id="SSF51735">
    <property type="entry name" value="NAD(P)-binding Rossmann-fold domains"/>
    <property type="match status" value="1"/>
</dbReference>
<dbReference type="PANTHER" id="PTHR44845:SF4">
    <property type="entry name" value="NONRIBOSOMAL PEPTIDE SYNTHASE INPA"/>
    <property type="match status" value="1"/>
</dbReference>
<dbReference type="Gene3D" id="1.10.1200.10">
    <property type="entry name" value="ACP-like"/>
    <property type="match status" value="1"/>
</dbReference>
<evidence type="ECO:0000256" key="1">
    <source>
        <dbReference type="ARBA" id="ARBA00022450"/>
    </source>
</evidence>
<sequence>MPSEKDRLENLTISINKTKANHIQVPTSVATLLPPEGLPGLRTLRQGGEAMSAVLVEKWLSVTNIQNSYGPCECTVSSSIQLYPNPENPGNVGVGVGCFLWIADTMNSSSILNMAPIGAVGELLIQGPLVGRGYINRPDENSRAFIKNCFLPADHPAANFSVYRTGDLARYSEDGSINLLGRKDHQVKIRGQRIELGEIESLLSMQQNLDFAVCDVANTGAFKGLLVSPVQFVKDEKKIGGGEELKILDEALRPGLKQQLREIYRNLEETLPSFMIPILIPVVKFPFLLTGKVDRKSVKHWLNGINLETKTKIEREIMEGEMSSEADCDYAVISRDLAQKISSLIPGEKAQPQADLGFDDFLLKSSGLDSIQTVTLWRLLKDEYRVSIPISVLNNPLLSVKGLAKYITSGAAGDEWEMHQNQNLVLELSSLKSQLRSWTKRFLLRKVFLTGATGYLGSFILKSLLTSSHIGRVIVHVRAPTPKDGLSRVKNSAQLLHWWDEKFISKVEIWTGDLALPRLGLDEQHWQKLTATNDISQIDAIVHCGARVNWTQDYHSLRSVNVLSTLNLLQAFLKSDGSQPLKFVYVSGGCQWSIGEDTDKLLTEQLKTCDNGYGQTKLMSELLVRSAVNGSPNDKLIIMKPSFIIGSPSNGTANVDDFFWRVILSSIQIGLYDEELEESWVFVTSAERIADLVFQGLVGNHDDPGLVVTKAFDGIPLNQLWQILRNDFGYTLHPMKHEAWLKTIHDRIEIEREKHPLWPLSHMIHSDFCRLGCDTSESTPFSNHERMQYVKASFVKSVEYLISIGYLPKTCGKKEEQISVPVFSRSTLTR</sequence>
<dbReference type="SUPFAM" id="SSF47336">
    <property type="entry name" value="ACP-like"/>
    <property type="match status" value="1"/>
</dbReference>
<gene>
    <name evidence="4" type="ORF">BGW36DRAFT_366324</name>
</gene>
<dbReference type="Proteomes" id="UP001201262">
    <property type="component" value="Unassembled WGS sequence"/>
</dbReference>
<name>A0AAD4Q5S4_9EURO</name>
<dbReference type="InterPro" id="IPR010080">
    <property type="entry name" value="Thioester_reductase-like_dom"/>
</dbReference>
<reference evidence="4" key="1">
    <citation type="submission" date="2021-12" db="EMBL/GenBank/DDBJ databases">
        <title>Convergent genome expansion in fungi linked to evolution of root-endophyte symbiosis.</title>
        <authorList>
            <consortium name="DOE Joint Genome Institute"/>
            <person name="Ke Y.-H."/>
            <person name="Bonito G."/>
            <person name="Liao H.-L."/>
            <person name="Looney B."/>
            <person name="Rojas-Flechas A."/>
            <person name="Nash J."/>
            <person name="Hameed K."/>
            <person name="Schadt C."/>
            <person name="Martin F."/>
            <person name="Crous P.W."/>
            <person name="Miettinen O."/>
            <person name="Magnuson J.K."/>
            <person name="Labbe J."/>
            <person name="Jacobson D."/>
            <person name="Doktycz M.J."/>
            <person name="Veneault-Fourrey C."/>
            <person name="Kuo A."/>
            <person name="Mondo S."/>
            <person name="Calhoun S."/>
            <person name="Riley R."/>
            <person name="Ohm R."/>
            <person name="LaButti K."/>
            <person name="Andreopoulos B."/>
            <person name="Pangilinan J."/>
            <person name="Nolan M."/>
            <person name="Tritt A."/>
            <person name="Clum A."/>
            <person name="Lipzen A."/>
            <person name="Daum C."/>
            <person name="Barry K."/>
            <person name="Grigoriev I.V."/>
            <person name="Vilgalys R."/>
        </authorList>
    </citation>
    <scope>NUCLEOTIDE SEQUENCE</scope>
    <source>
        <strain evidence="4">PMI_201</strain>
    </source>
</reference>
<dbReference type="Gene3D" id="3.30.300.30">
    <property type="match status" value="1"/>
</dbReference>
<dbReference type="InterPro" id="IPR000873">
    <property type="entry name" value="AMP-dep_synth/lig_dom"/>
</dbReference>
<dbReference type="GeneID" id="70245021"/>
<proteinExistence type="predicted"/>
<dbReference type="EMBL" id="JAJTJA010000001">
    <property type="protein sequence ID" value="KAH8704863.1"/>
    <property type="molecule type" value="Genomic_DNA"/>
</dbReference>
<dbReference type="Pfam" id="PF07993">
    <property type="entry name" value="NAD_binding_4"/>
    <property type="match status" value="1"/>
</dbReference>
<comment type="caution">
    <text evidence="4">The sequence shown here is derived from an EMBL/GenBank/DDBJ whole genome shotgun (WGS) entry which is preliminary data.</text>
</comment>
<dbReference type="Pfam" id="PF00501">
    <property type="entry name" value="AMP-binding"/>
    <property type="match status" value="1"/>
</dbReference>
<dbReference type="AlphaFoldDB" id="A0AAD4Q5S4"/>
<accession>A0AAD4Q5S4</accession>
<dbReference type="InterPro" id="IPR036736">
    <property type="entry name" value="ACP-like_sf"/>
</dbReference>
<keyword evidence="5" id="KW-1185">Reference proteome</keyword>
<dbReference type="InterPro" id="IPR036291">
    <property type="entry name" value="NAD(P)-bd_dom_sf"/>
</dbReference>
<organism evidence="4 5">
    <name type="scientific">Talaromyces proteolyticus</name>
    <dbReference type="NCBI Taxonomy" id="1131652"/>
    <lineage>
        <taxon>Eukaryota</taxon>
        <taxon>Fungi</taxon>
        <taxon>Dikarya</taxon>
        <taxon>Ascomycota</taxon>
        <taxon>Pezizomycotina</taxon>
        <taxon>Eurotiomycetes</taxon>
        <taxon>Eurotiomycetidae</taxon>
        <taxon>Eurotiales</taxon>
        <taxon>Trichocomaceae</taxon>
        <taxon>Talaromyces</taxon>
        <taxon>Talaromyces sect. Bacilispori</taxon>
    </lineage>
</organism>
<keyword evidence="1" id="KW-0596">Phosphopantetheine</keyword>
<protein>
    <recommendedName>
        <fullName evidence="3">Carrier domain-containing protein</fullName>
    </recommendedName>
</protein>
<dbReference type="Gene3D" id="3.40.50.720">
    <property type="entry name" value="NAD(P)-binding Rossmann-like Domain"/>
    <property type="match status" value="1"/>
</dbReference>
<dbReference type="InterPro" id="IPR009081">
    <property type="entry name" value="PP-bd_ACP"/>
</dbReference>
<evidence type="ECO:0000259" key="3">
    <source>
        <dbReference type="PROSITE" id="PS50075"/>
    </source>
</evidence>